<feature type="transmembrane region" description="Helical" evidence="5">
    <location>
        <begin position="114"/>
        <end position="134"/>
    </location>
</feature>
<evidence type="ECO:0000256" key="4">
    <source>
        <dbReference type="ARBA" id="ARBA00023136"/>
    </source>
</evidence>
<accession>A0A939S7T2</accession>
<keyword evidence="8" id="KW-1185">Reference proteome</keyword>
<keyword evidence="2 5" id="KW-0812">Transmembrane</keyword>
<keyword evidence="3 5" id="KW-1133">Transmembrane helix</keyword>
<evidence type="ECO:0000256" key="2">
    <source>
        <dbReference type="ARBA" id="ARBA00022692"/>
    </source>
</evidence>
<protein>
    <submittedName>
        <fullName evidence="7">MFS transporter</fullName>
    </submittedName>
</protein>
<reference evidence="7" key="1">
    <citation type="submission" date="2021-03" db="EMBL/GenBank/DDBJ databases">
        <title>Leucobacter chromiisoli sp. nov., isolated from chromium-containing soil of chemical plant.</title>
        <authorList>
            <person name="Xu Z."/>
        </authorList>
    </citation>
    <scope>NUCLEOTIDE SEQUENCE</scope>
    <source>
        <strain evidence="7">S27</strain>
    </source>
</reference>
<evidence type="ECO:0000313" key="7">
    <source>
        <dbReference type="EMBL" id="MBO1901316.1"/>
    </source>
</evidence>
<dbReference type="SUPFAM" id="SSF103473">
    <property type="entry name" value="MFS general substrate transporter"/>
    <property type="match status" value="1"/>
</dbReference>
<feature type="transmembrane region" description="Helical" evidence="5">
    <location>
        <begin position="310"/>
        <end position="328"/>
    </location>
</feature>
<feature type="transmembrane region" description="Helical" evidence="5">
    <location>
        <begin position="476"/>
        <end position="494"/>
    </location>
</feature>
<dbReference type="PANTHER" id="PTHR23501:SF197">
    <property type="entry name" value="COMD"/>
    <property type="match status" value="1"/>
</dbReference>
<dbReference type="Proteomes" id="UP000664382">
    <property type="component" value="Unassembled WGS sequence"/>
</dbReference>
<feature type="transmembrane region" description="Helical" evidence="5">
    <location>
        <begin position="235"/>
        <end position="255"/>
    </location>
</feature>
<organism evidence="7 8">
    <name type="scientific">Leucobacter weissii</name>
    <dbReference type="NCBI Taxonomy" id="1983706"/>
    <lineage>
        <taxon>Bacteria</taxon>
        <taxon>Bacillati</taxon>
        <taxon>Actinomycetota</taxon>
        <taxon>Actinomycetes</taxon>
        <taxon>Micrococcales</taxon>
        <taxon>Microbacteriaceae</taxon>
        <taxon>Leucobacter</taxon>
    </lineage>
</organism>
<dbReference type="RefSeq" id="WP_208096790.1">
    <property type="nucleotide sequence ID" value="NZ_JAGDYM010000005.1"/>
</dbReference>
<dbReference type="InterPro" id="IPR011701">
    <property type="entry name" value="MFS"/>
</dbReference>
<feature type="transmembrane region" description="Helical" evidence="5">
    <location>
        <begin position="275"/>
        <end position="295"/>
    </location>
</feature>
<dbReference type="EMBL" id="JAGDYM010000005">
    <property type="protein sequence ID" value="MBO1901316.1"/>
    <property type="molecule type" value="Genomic_DNA"/>
</dbReference>
<feature type="transmembrane region" description="Helical" evidence="5">
    <location>
        <begin position="54"/>
        <end position="72"/>
    </location>
</feature>
<keyword evidence="4 5" id="KW-0472">Membrane</keyword>
<dbReference type="GO" id="GO:0022857">
    <property type="term" value="F:transmembrane transporter activity"/>
    <property type="evidence" value="ECO:0007669"/>
    <property type="project" value="InterPro"/>
</dbReference>
<feature type="transmembrane region" description="Helical" evidence="5">
    <location>
        <begin position="84"/>
        <end position="102"/>
    </location>
</feature>
<proteinExistence type="predicted"/>
<dbReference type="Gene3D" id="1.20.1720.10">
    <property type="entry name" value="Multidrug resistance protein D"/>
    <property type="match status" value="1"/>
</dbReference>
<feature type="transmembrane region" description="Helical" evidence="5">
    <location>
        <begin position="207"/>
        <end position="229"/>
    </location>
</feature>
<evidence type="ECO:0000256" key="1">
    <source>
        <dbReference type="ARBA" id="ARBA00004651"/>
    </source>
</evidence>
<dbReference type="GO" id="GO:0005886">
    <property type="term" value="C:plasma membrane"/>
    <property type="evidence" value="ECO:0007669"/>
    <property type="project" value="UniProtKB-SubCell"/>
</dbReference>
<dbReference type="InterPro" id="IPR036259">
    <property type="entry name" value="MFS_trans_sf"/>
</dbReference>
<dbReference type="PRINTS" id="PR01036">
    <property type="entry name" value="TCRTETB"/>
</dbReference>
<evidence type="ECO:0000259" key="6">
    <source>
        <dbReference type="PROSITE" id="PS50850"/>
    </source>
</evidence>
<feature type="transmembrane region" description="Helical" evidence="5">
    <location>
        <begin position="408"/>
        <end position="429"/>
    </location>
</feature>
<feature type="transmembrane region" description="Helical" evidence="5">
    <location>
        <begin position="174"/>
        <end position="195"/>
    </location>
</feature>
<dbReference type="PROSITE" id="PS50850">
    <property type="entry name" value="MFS"/>
    <property type="match status" value="1"/>
</dbReference>
<comment type="caution">
    <text evidence="7">The sequence shown here is derived from an EMBL/GenBank/DDBJ whole genome shotgun (WGS) entry which is preliminary data.</text>
</comment>
<feature type="transmembrane region" description="Helical" evidence="5">
    <location>
        <begin position="141"/>
        <end position="162"/>
    </location>
</feature>
<dbReference type="InterPro" id="IPR020846">
    <property type="entry name" value="MFS_dom"/>
</dbReference>
<feature type="transmembrane region" description="Helical" evidence="5">
    <location>
        <begin position="365"/>
        <end position="388"/>
    </location>
</feature>
<feature type="domain" description="Major facilitator superfamily (MFS) profile" evidence="6">
    <location>
        <begin position="19"/>
        <end position="499"/>
    </location>
</feature>
<comment type="subcellular location">
    <subcellularLocation>
        <location evidence="1">Cell membrane</location>
        <topology evidence="1">Multi-pass membrane protein</topology>
    </subcellularLocation>
</comment>
<dbReference type="PANTHER" id="PTHR23501">
    <property type="entry name" value="MAJOR FACILITATOR SUPERFAMILY"/>
    <property type="match status" value="1"/>
</dbReference>
<dbReference type="AlphaFoldDB" id="A0A939S7T2"/>
<feature type="transmembrane region" description="Helical" evidence="5">
    <location>
        <begin position="340"/>
        <end position="359"/>
    </location>
</feature>
<evidence type="ECO:0000256" key="5">
    <source>
        <dbReference type="SAM" id="Phobius"/>
    </source>
</evidence>
<gene>
    <name evidence="7" type="ORF">J4H92_05070</name>
</gene>
<dbReference type="Pfam" id="PF07690">
    <property type="entry name" value="MFS_1"/>
    <property type="match status" value="1"/>
</dbReference>
<dbReference type="Gene3D" id="1.20.1250.20">
    <property type="entry name" value="MFS general substrate transporter like domains"/>
    <property type="match status" value="1"/>
</dbReference>
<evidence type="ECO:0000313" key="8">
    <source>
        <dbReference type="Proteomes" id="UP000664382"/>
    </source>
</evidence>
<sequence length="504" mass="52017">MAGTPIDRRGARGASLALLFVSLGLVTLLSQLNTTVFTPALPVLVADLDGLGEMPWVIAAYMLASIPTMPIYGRLSDALGRRPLLLFAIAAFVIGSVIGAVAPDMSWLIAGRVVQGIGSGGLTVLPAAALADILPARRRGFYAGILAAVSTLASLLGPFIGGVLAQGPGWRSTFWLNVALGVVASIGVLTLLRIPRRPSPASLRIDVWGMALISIATTSLALTVVWGGSAYAWDSAMMLGLIAVCLAAIIIFVVVERRARHPILPVELFRDRNFVLTSAASIGIGMQMFATIAYLPSYLQMVFGASPAEAGLLMIPMSGGTLLASTLTGQLISHTGRYKIYPILGTLLIAVGMIGLSSMTPDSSLVWICGSVGLIGLGLGGCFQNLILIVQNSFPHGIVGVATAGSSLFRQIGGMVGTSLAGTVFVGGLTRNLDDRLPAVARAAIGDSPSPDAVAALPADLGELVIASYNDALTPVYALMVPIALAAALALCLVRAEPLAETID</sequence>
<evidence type="ECO:0000256" key="3">
    <source>
        <dbReference type="ARBA" id="ARBA00022989"/>
    </source>
</evidence>
<name>A0A939S7T2_9MICO</name>